<dbReference type="RefSeq" id="WP_377929437.1">
    <property type="nucleotide sequence ID" value="NZ_JBHUEM010000040.1"/>
</dbReference>
<accession>A0ABW4LSU4</accession>
<dbReference type="PROSITE" id="PS01117">
    <property type="entry name" value="HTH_MARR_1"/>
    <property type="match status" value="1"/>
</dbReference>
<dbReference type="InterPro" id="IPR036388">
    <property type="entry name" value="WH-like_DNA-bd_sf"/>
</dbReference>
<dbReference type="EMBL" id="JBHUEM010000040">
    <property type="protein sequence ID" value="MFD1738224.1"/>
    <property type="molecule type" value="Genomic_DNA"/>
</dbReference>
<comment type="caution">
    <text evidence="5">The sequence shown here is derived from an EMBL/GenBank/DDBJ whole genome shotgun (WGS) entry which is preliminary data.</text>
</comment>
<keyword evidence="3" id="KW-0804">Transcription</keyword>
<evidence type="ECO:0000313" key="6">
    <source>
        <dbReference type="Proteomes" id="UP001597214"/>
    </source>
</evidence>
<dbReference type="PANTHER" id="PTHR42756">
    <property type="entry name" value="TRANSCRIPTIONAL REGULATOR, MARR"/>
    <property type="match status" value="1"/>
</dbReference>
<keyword evidence="6" id="KW-1185">Reference proteome</keyword>
<organism evidence="5 6">
    <name type="scientific">Bacillus salitolerans</name>
    <dbReference type="NCBI Taxonomy" id="1437434"/>
    <lineage>
        <taxon>Bacteria</taxon>
        <taxon>Bacillati</taxon>
        <taxon>Bacillota</taxon>
        <taxon>Bacilli</taxon>
        <taxon>Bacillales</taxon>
        <taxon>Bacillaceae</taxon>
        <taxon>Bacillus</taxon>
    </lineage>
</organism>
<evidence type="ECO:0000259" key="4">
    <source>
        <dbReference type="PROSITE" id="PS50995"/>
    </source>
</evidence>
<gene>
    <name evidence="5" type="ORF">ACFSCX_16990</name>
</gene>
<dbReference type="PRINTS" id="PR00598">
    <property type="entry name" value="HTHMARR"/>
</dbReference>
<dbReference type="SUPFAM" id="SSF46785">
    <property type="entry name" value="Winged helix' DNA-binding domain"/>
    <property type="match status" value="1"/>
</dbReference>
<feature type="domain" description="HTH marR-type" evidence="4">
    <location>
        <begin position="1"/>
        <end position="134"/>
    </location>
</feature>
<protein>
    <submittedName>
        <fullName evidence="5">MarR family winged helix-turn-helix transcriptional regulator</fullName>
    </submittedName>
</protein>
<dbReference type="Pfam" id="PF01047">
    <property type="entry name" value="MarR"/>
    <property type="match status" value="1"/>
</dbReference>
<reference evidence="6" key="1">
    <citation type="journal article" date="2019" name="Int. J. Syst. Evol. Microbiol.">
        <title>The Global Catalogue of Microorganisms (GCM) 10K type strain sequencing project: providing services to taxonomists for standard genome sequencing and annotation.</title>
        <authorList>
            <consortium name="The Broad Institute Genomics Platform"/>
            <consortium name="The Broad Institute Genome Sequencing Center for Infectious Disease"/>
            <person name="Wu L."/>
            <person name="Ma J."/>
        </authorList>
    </citation>
    <scope>NUCLEOTIDE SEQUENCE [LARGE SCALE GENOMIC DNA]</scope>
    <source>
        <strain evidence="6">CCUG 49339</strain>
    </source>
</reference>
<dbReference type="SMART" id="SM00347">
    <property type="entry name" value="HTH_MARR"/>
    <property type="match status" value="1"/>
</dbReference>
<dbReference type="PROSITE" id="PS50995">
    <property type="entry name" value="HTH_MARR_2"/>
    <property type="match status" value="1"/>
</dbReference>
<keyword evidence="2" id="KW-0238">DNA-binding</keyword>
<name>A0ABW4LSU4_9BACI</name>
<dbReference type="PANTHER" id="PTHR42756:SF1">
    <property type="entry name" value="TRANSCRIPTIONAL REPRESSOR OF EMRAB OPERON"/>
    <property type="match status" value="1"/>
</dbReference>
<dbReference type="InterPro" id="IPR000835">
    <property type="entry name" value="HTH_MarR-typ"/>
</dbReference>
<evidence type="ECO:0000256" key="2">
    <source>
        <dbReference type="ARBA" id="ARBA00023125"/>
    </source>
</evidence>
<sequence>MEHLVDLLLKNGIKPFSYFPKAVELEKKISHTDLSALVFLLMKEQLTMSELASDLGAPLSTITSMAKRLEKKGWIQRTSSPKDQRVIIVYLTEEGKILARQANEIMNQALRRVETALTEQELEQFVYLVLKVVKSLQQPEDEYNTSIKKKPTIRKISIDE</sequence>
<dbReference type="Gene3D" id="1.10.10.10">
    <property type="entry name" value="Winged helix-like DNA-binding domain superfamily/Winged helix DNA-binding domain"/>
    <property type="match status" value="1"/>
</dbReference>
<dbReference type="InterPro" id="IPR023187">
    <property type="entry name" value="Tscrpt_reg_MarR-type_CS"/>
</dbReference>
<evidence type="ECO:0000256" key="1">
    <source>
        <dbReference type="ARBA" id="ARBA00023015"/>
    </source>
</evidence>
<dbReference type="InterPro" id="IPR036390">
    <property type="entry name" value="WH_DNA-bd_sf"/>
</dbReference>
<proteinExistence type="predicted"/>
<evidence type="ECO:0000256" key="3">
    <source>
        <dbReference type="ARBA" id="ARBA00023163"/>
    </source>
</evidence>
<evidence type="ECO:0000313" key="5">
    <source>
        <dbReference type="EMBL" id="MFD1738224.1"/>
    </source>
</evidence>
<dbReference type="Proteomes" id="UP001597214">
    <property type="component" value="Unassembled WGS sequence"/>
</dbReference>
<keyword evidence="1" id="KW-0805">Transcription regulation</keyword>